<keyword evidence="2" id="KW-1185">Reference proteome</keyword>
<reference evidence="3" key="2">
    <citation type="submission" date="2025-08" db="UniProtKB">
        <authorList>
            <consortium name="RefSeq"/>
        </authorList>
    </citation>
    <scope>IDENTIFICATION</scope>
    <source>
        <strain evidence="3">MV-25-SWS-2005</strain>
        <tissue evidence="3">Whole body</tissue>
    </source>
</reference>
<feature type="compositionally biased region" description="Pro residues" evidence="1">
    <location>
        <begin position="30"/>
        <end position="40"/>
    </location>
</feature>
<proteinExistence type="predicted"/>
<dbReference type="Proteomes" id="UP000001819">
    <property type="component" value="Chromosome 2"/>
</dbReference>
<evidence type="ECO:0000256" key="1">
    <source>
        <dbReference type="SAM" id="MobiDB-lite"/>
    </source>
</evidence>
<dbReference type="InParanoid" id="A0A6I8WE81"/>
<feature type="region of interest" description="Disordered" evidence="1">
    <location>
        <begin position="195"/>
        <end position="229"/>
    </location>
</feature>
<dbReference type="RefSeq" id="XP_033241741.1">
    <property type="nucleotide sequence ID" value="XM_033385850.1"/>
</dbReference>
<feature type="compositionally biased region" description="Low complexity" evidence="1">
    <location>
        <begin position="53"/>
        <end position="77"/>
    </location>
</feature>
<organism evidence="2 3">
    <name type="scientific">Drosophila pseudoobscura pseudoobscura</name>
    <name type="common">Fruit fly</name>
    <dbReference type="NCBI Taxonomy" id="46245"/>
    <lineage>
        <taxon>Eukaryota</taxon>
        <taxon>Metazoa</taxon>
        <taxon>Ecdysozoa</taxon>
        <taxon>Arthropoda</taxon>
        <taxon>Hexapoda</taxon>
        <taxon>Insecta</taxon>
        <taxon>Pterygota</taxon>
        <taxon>Neoptera</taxon>
        <taxon>Endopterygota</taxon>
        <taxon>Diptera</taxon>
        <taxon>Brachycera</taxon>
        <taxon>Muscomorpha</taxon>
        <taxon>Ephydroidea</taxon>
        <taxon>Drosophilidae</taxon>
        <taxon>Drosophila</taxon>
        <taxon>Sophophora</taxon>
    </lineage>
</organism>
<name>A0A6I8WE81_DROPS</name>
<feature type="compositionally biased region" description="Polar residues" evidence="1">
    <location>
        <begin position="242"/>
        <end position="255"/>
    </location>
</feature>
<feature type="region of interest" description="Disordered" evidence="1">
    <location>
        <begin position="284"/>
        <end position="313"/>
    </location>
</feature>
<feature type="compositionally biased region" description="Low complexity" evidence="1">
    <location>
        <begin position="120"/>
        <end position="130"/>
    </location>
</feature>
<dbReference type="KEGG" id="dpo:6897615"/>
<feature type="compositionally biased region" description="Polar residues" evidence="1">
    <location>
        <begin position="206"/>
        <end position="218"/>
    </location>
</feature>
<feature type="region of interest" description="Disordered" evidence="1">
    <location>
        <begin position="1"/>
        <end position="169"/>
    </location>
</feature>
<sequence length="411" mass="45086">MSTPCGKCTNCPCGVSGSIATTGTPQQPRSQPPPPPPQQQPPEDLTYSQMPPQQRQSEYQSDQYQQQIYQQQPRYQSTLQPQEARYQSTLQPQEPRYQSTLQPQDSTQIQEARYLPIAQSPPQQGQPQQPGTGGGGCHGYCQRFQGQYPPEQCTTDAAPRSTGYRQDPAFRQDPSFVQYQSAPSPQAVRQTYPMAQSPPQYAAGQLSPQYPQAQSTPQYSPPPLPREQSYVAPQQVGGYDQPMSQPELQPGQKQTEVASCVLPTTKVQKRKNATMSCNCGKNRTRNTKIGPGGRKRPVAATGAGQPEEDDLPVADTYTCTRPQRKPDSLQEGPGMVPGVPALRCNCHEKKKVDCFCKTPVKPTAKEAPPPARELTHAYVGCGQPYSGPPTYQANGRGKCGHCSHKKKCAIQ</sequence>
<feature type="region of interest" description="Disordered" evidence="1">
    <location>
        <begin position="236"/>
        <end position="255"/>
    </location>
</feature>
<feature type="compositionally biased region" description="Polar residues" evidence="1">
    <location>
        <begin position="78"/>
        <end position="110"/>
    </location>
</feature>
<dbReference type="AlphaFoldDB" id="A0A6I8WE81"/>
<reference evidence="2" key="1">
    <citation type="submission" date="2024-06" db="UniProtKB">
        <authorList>
            <consortium name="RefSeq"/>
        </authorList>
    </citation>
    <scope>NUCLEOTIDE SEQUENCE [LARGE SCALE GENOMIC DNA]</scope>
    <source>
        <strain evidence="2">MV2-25</strain>
    </source>
</reference>
<protein>
    <submittedName>
        <fullName evidence="3">Altered inheritance of mitochondria protein 3</fullName>
    </submittedName>
</protein>
<gene>
    <name evidence="3" type="primary">LOC6897615</name>
</gene>
<evidence type="ECO:0000313" key="2">
    <source>
        <dbReference type="Proteomes" id="UP000001819"/>
    </source>
</evidence>
<accession>A0A6I8WE81</accession>
<evidence type="ECO:0000313" key="3">
    <source>
        <dbReference type="RefSeq" id="XP_033241741.1"/>
    </source>
</evidence>